<protein>
    <submittedName>
        <fullName evidence="7">Uncharacterized protein</fullName>
    </submittedName>
</protein>
<feature type="domain" description="Calponin-homology (CH)" evidence="5">
    <location>
        <begin position="199"/>
        <end position="304"/>
    </location>
</feature>
<dbReference type="InterPro" id="IPR001589">
    <property type="entry name" value="Actinin_actin-bd_CS"/>
</dbReference>
<feature type="domain" description="Calponin-homology (CH)" evidence="5">
    <location>
        <begin position="85"/>
        <end position="190"/>
    </location>
</feature>
<evidence type="ECO:0000256" key="3">
    <source>
        <dbReference type="ARBA" id="ARBA00023203"/>
    </source>
</evidence>
<dbReference type="FunCoup" id="A0A2P6N4C5">
    <property type="interactions" value="35"/>
</dbReference>
<dbReference type="GO" id="GO:0043226">
    <property type="term" value="C:organelle"/>
    <property type="evidence" value="ECO:0007669"/>
    <property type="project" value="UniProtKB-ARBA"/>
</dbReference>
<dbReference type="SMART" id="SM01184">
    <property type="entry name" value="efhand_Ca_insen"/>
    <property type="match status" value="1"/>
</dbReference>
<dbReference type="STRING" id="1890364.A0A2P6N4C5"/>
<evidence type="ECO:0000256" key="4">
    <source>
        <dbReference type="SAM" id="MobiDB-lite"/>
    </source>
</evidence>
<evidence type="ECO:0000259" key="5">
    <source>
        <dbReference type="PROSITE" id="PS50021"/>
    </source>
</evidence>
<dbReference type="GO" id="GO:0003779">
    <property type="term" value="F:actin binding"/>
    <property type="evidence" value="ECO:0007669"/>
    <property type="project" value="UniProtKB-KW"/>
</dbReference>
<gene>
    <name evidence="7" type="ORF">PROFUN_00964</name>
</gene>
<keyword evidence="8" id="KW-1185">Reference proteome</keyword>
<dbReference type="InterPro" id="IPR011992">
    <property type="entry name" value="EF-hand-dom_pair"/>
</dbReference>
<dbReference type="Gene3D" id="1.20.58.60">
    <property type="match status" value="2"/>
</dbReference>
<dbReference type="SMART" id="SM00033">
    <property type="entry name" value="CH"/>
    <property type="match status" value="2"/>
</dbReference>
<evidence type="ECO:0000256" key="1">
    <source>
        <dbReference type="ARBA" id="ARBA00022737"/>
    </source>
</evidence>
<dbReference type="SUPFAM" id="SSF46966">
    <property type="entry name" value="Spectrin repeat"/>
    <property type="match status" value="2"/>
</dbReference>
<dbReference type="FunFam" id="1.10.418.10:FF:000001">
    <property type="entry name" value="Actinin alpha 1"/>
    <property type="match status" value="1"/>
</dbReference>
<feature type="region of interest" description="Disordered" evidence="4">
    <location>
        <begin position="385"/>
        <end position="415"/>
    </location>
</feature>
<sequence>MQKRRRSRSFLFFASDTDWLRRSMTSAAVPLKNAFDKHFPLYRVNILISAEHPLTELHLSHHLMVTGNINVAKPTEMSEEAAWVSVQKKTFTKWMNSHLKKVGAHIDDCQTEFETGVKLMQLIKSLYGLDIPKHNPAPKMKPQKLDNISLAFDMVDKAQIKTNFLKPFHLTDHDLKMILGMIWAIILDYQIKGISVEELSAKEALLLWCQRKTKGYENVKVDNFSNSWRDGLALCALIHKHRPDLLDFNSLDKSDHKKNLQLAFDVAEQHLGISPLLDVEDLDVDRPDERSVMTYISEFYHKFTSQDHKENAARRVQKFARFHENIEALEAQYNSNTTALLGDVHQHTNELNDNNFPESYDETKALLAKHKAYRRNVKPQLNERKLENETAYSGIQSKLRTNKRKPWTPEQETAPETVDAAFQALAEAERHRGKALRDHLSQQKDALHKSYAERAQNTAQWLQGIKISVNDQSGEPQEQLANLTEKSAELETAEPLKETEVVYKQLELSGLEDDNPYTETSYDELATERDQLQTAVDKKKQFLESQIAAANNKQGLTPEQINELKEAFKHFDKSGDNHLDKLEFRSCLQTLGQTYPDDAFNHLYGTVAGGGDKIGFDHFLAHMASVMEDTDDAAQIKQSFRILSNEQPLIRKSDLFVTPMEETDVNFLAERMPGEADQFDFATYTDDKFA</sequence>
<dbReference type="CDD" id="cd00051">
    <property type="entry name" value="EFh"/>
    <property type="match status" value="1"/>
</dbReference>
<comment type="caution">
    <text evidence="7">The sequence shown here is derived from an EMBL/GenBank/DDBJ whole genome shotgun (WGS) entry which is preliminary data.</text>
</comment>
<dbReference type="SUPFAM" id="SSF47473">
    <property type="entry name" value="EF-hand"/>
    <property type="match status" value="1"/>
</dbReference>
<dbReference type="InterPro" id="IPR001715">
    <property type="entry name" value="CH_dom"/>
</dbReference>
<dbReference type="PROSITE" id="PS50222">
    <property type="entry name" value="EF_HAND_2"/>
    <property type="match status" value="1"/>
</dbReference>
<reference evidence="7 8" key="1">
    <citation type="journal article" date="2018" name="Genome Biol. Evol.">
        <title>Multiple Roots of Fruiting Body Formation in Amoebozoa.</title>
        <authorList>
            <person name="Hillmann F."/>
            <person name="Forbes G."/>
            <person name="Novohradska S."/>
            <person name="Ferling I."/>
            <person name="Riege K."/>
            <person name="Groth M."/>
            <person name="Westermann M."/>
            <person name="Marz M."/>
            <person name="Spaller T."/>
            <person name="Winckler T."/>
            <person name="Schaap P."/>
            <person name="Glockner G."/>
        </authorList>
    </citation>
    <scope>NUCLEOTIDE SEQUENCE [LARGE SCALE GENOMIC DNA]</scope>
    <source>
        <strain evidence="7 8">Jena</strain>
    </source>
</reference>
<proteinExistence type="predicted"/>
<evidence type="ECO:0000256" key="2">
    <source>
        <dbReference type="ARBA" id="ARBA00022837"/>
    </source>
</evidence>
<dbReference type="PROSITE" id="PS50021">
    <property type="entry name" value="CH"/>
    <property type="match status" value="2"/>
</dbReference>
<keyword evidence="3" id="KW-0009">Actin-binding</keyword>
<dbReference type="Pfam" id="PF13405">
    <property type="entry name" value="EF-hand_6"/>
    <property type="match status" value="1"/>
</dbReference>
<evidence type="ECO:0000259" key="6">
    <source>
        <dbReference type="PROSITE" id="PS50222"/>
    </source>
</evidence>
<dbReference type="Gene3D" id="1.10.238.10">
    <property type="entry name" value="EF-hand"/>
    <property type="match status" value="2"/>
</dbReference>
<dbReference type="EMBL" id="MDYQ01000207">
    <property type="protein sequence ID" value="PRP78791.1"/>
    <property type="molecule type" value="Genomic_DNA"/>
</dbReference>
<dbReference type="InterPro" id="IPR036872">
    <property type="entry name" value="CH_dom_sf"/>
</dbReference>
<dbReference type="PROSITE" id="PS00019">
    <property type="entry name" value="ACTININ_1"/>
    <property type="match status" value="1"/>
</dbReference>
<keyword evidence="2" id="KW-0106">Calcium</keyword>
<evidence type="ECO:0000313" key="7">
    <source>
        <dbReference type="EMBL" id="PRP78791.1"/>
    </source>
</evidence>
<dbReference type="CDD" id="cd21216">
    <property type="entry name" value="CH_ACTN_rpt2"/>
    <property type="match status" value="1"/>
</dbReference>
<dbReference type="AlphaFoldDB" id="A0A2P6N4C5"/>
<dbReference type="OrthoDB" id="10017054at2759"/>
<accession>A0A2P6N4C5</accession>
<dbReference type="InterPro" id="IPR018247">
    <property type="entry name" value="EF_Hand_1_Ca_BS"/>
</dbReference>
<feature type="compositionally biased region" description="Polar residues" evidence="4">
    <location>
        <begin position="390"/>
        <end position="399"/>
    </location>
</feature>
<name>A0A2P6N4C5_9EUKA</name>
<dbReference type="Proteomes" id="UP000241769">
    <property type="component" value="Unassembled WGS sequence"/>
</dbReference>
<dbReference type="FunFam" id="1.10.238.10:FF:000178">
    <property type="entry name" value="Calmodulin-2 A"/>
    <property type="match status" value="1"/>
</dbReference>
<evidence type="ECO:0000313" key="8">
    <source>
        <dbReference type="Proteomes" id="UP000241769"/>
    </source>
</evidence>
<dbReference type="SMART" id="SM00054">
    <property type="entry name" value="EFh"/>
    <property type="match status" value="1"/>
</dbReference>
<organism evidence="7 8">
    <name type="scientific">Planoprotostelium fungivorum</name>
    <dbReference type="NCBI Taxonomy" id="1890364"/>
    <lineage>
        <taxon>Eukaryota</taxon>
        <taxon>Amoebozoa</taxon>
        <taxon>Evosea</taxon>
        <taxon>Variosea</taxon>
        <taxon>Cavosteliida</taxon>
        <taxon>Cavosteliaceae</taxon>
        <taxon>Planoprotostelium</taxon>
    </lineage>
</organism>
<dbReference type="InParanoid" id="A0A2P6N4C5"/>
<keyword evidence="1" id="KW-0677">Repeat</keyword>
<dbReference type="PANTHER" id="PTHR11915">
    <property type="entry name" value="SPECTRIN/FILAMIN RELATED CYTOSKELETAL PROTEIN"/>
    <property type="match status" value="1"/>
</dbReference>
<dbReference type="SUPFAM" id="SSF47576">
    <property type="entry name" value="Calponin-homology domain, CH-domain"/>
    <property type="match status" value="1"/>
</dbReference>
<feature type="domain" description="EF-hand" evidence="6">
    <location>
        <begin position="559"/>
        <end position="594"/>
    </location>
</feature>
<dbReference type="PROSITE" id="PS00018">
    <property type="entry name" value="EF_HAND_1"/>
    <property type="match status" value="1"/>
</dbReference>
<dbReference type="InterPro" id="IPR002048">
    <property type="entry name" value="EF_hand_dom"/>
</dbReference>
<dbReference type="Gene3D" id="1.10.418.10">
    <property type="entry name" value="Calponin-like domain"/>
    <property type="match status" value="2"/>
</dbReference>
<dbReference type="Pfam" id="PF00307">
    <property type="entry name" value="CH"/>
    <property type="match status" value="2"/>
</dbReference>
<dbReference type="GO" id="GO:0005509">
    <property type="term" value="F:calcium ion binding"/>
    <property type="evidence" value="ECO:0007669"/>
    <property type="project" value="InterPro"/>
</dbReference>